<evidence type="ECO:0000259" key="2">
    <source>
        <dbReference type="PROSITE" id="PS51212"/>
    </source>
</evidence>
<dbReference type="InterPro" id="IPR002889">
    <property type="entry name" value="WSC_carb-bd"/>
</dbReference>
<dbReference type="PANTHER" id="PTHR45964:SF5">
    <property type="entry name" value="WSCD FAMILY MEMBER CG9164"/>
    <property type="match status" value="1"/>
</dbReference>
<dbReference type="SMART" id="SM00321">
    <property type="entry name" value="WSC"/>
    <property type="match status" value="1"/>
</dbReference>
<evidence type="ECO:0000313" key="3">
    <source>
        <dbReference type="EMBL" id="KAF2643360.1"/>
    </source>
</evidence>
<feature type="domain" description="WSC" evidence="2">
    <location>
        <begin position="70"/>
        <end position="161"/>
    </location>
</feature>
<dbReference type="AlphaFoldDB" id="A0A6A6S6Z6"/>
<keyword evidence="1" id="KW-0677">Repeat</keyword>
<dbReference type="Pfam" id="PF01822">
    <property type="entry name" value="WSC"/>
    <property type="match status" value="1"/>
</dbReference>
<dbReference type="EMBL" id="MU006780">
    <property type="protein sequence ID" value="KAF2643360.1"/>
    <property type="molecule type" value="Genomic_DNA"/>
</dbReference>
<proteinExistence type="predicted"/>
<dbReference type="Proteomes" id="UP000799753">
    <property type="component" value="Unassembled WGS sequence"/>
</dbReference>
<dbReference type="InterPro" id="IPR051589">
    <property type="entry name" value="Sialate-O-sulfotransferase"/>
</dbReference>
<dbReference type="PROSITE" id="PS51212">
    <property type="entry name" value="WSC"/>
    <property type="match status" value="1"/>
</dbReference>
<reference evidence="3" key="1">
    <citation type="journal article" date="2020" name="Stud. Mycol.">
        <title>101 Dothideomycetes genomes: a test case for predicting lifestyles and emergence of pathogens.</title>
        <authorList>
            <person name="Haridas S."/>
            <person name="Albert R."/>
            <person name="Binder M."/>
            <person name="Bloem J."/>
            <person name="Labutti K."/>
            <person name="Salamov A."/>
            <person name="Andreopoulos B."/>
            <person name="Baker S."/>
            <person name="Barry K."/>
            <person name="Bills G."/>
            <person name="Bluhm B."/>
            <person name="Cannon C."/>
            <person name="Castanera R."/>
            <person name="Culley D."/>
            <person name="Daum C."/>
            <person name="Ezra D."/>
            <person name="Gonzalez J."/>
            <person name="Henrissat B."/>
            <person name="Kuo A."/>
            <person name="Liang C."/>
            <person name="Lipzen A."/>
            <person name="Lutzoni F."/>
            <person name="Magnuson J."/>
            <person name="Mondo S."/>
            <person name="Nolan M."/>
            <person name="Ohm R."/>
            <person name="Pangilinan J."/>
            <person name="Park H.-J."/>
            <person name="Ramirez L."/>
            <person name="Alfaro M."/>
            <person name="Sun H."/>
            <person name="Tritt A."/>
            <person name="Yoshinaga Y."/>
            <person name="Zwiers L.-H."/>
            <person name="Turgeon B."/>
            <person name="Goodwin S."/>
            <person name="Spatafora J."/>
            <person name="Crous P."/>
            <person name="Grigoriev I."/>
        </authorList>
    </citation>
    <scope>NUCLEOTIDE SEQUENCE</scope>
    <source>
        <strain evidence="3">CBS 473.64</strain>
    </source>
</reference>
<protein>
    <submittedName>
        <fullName evidence="3">WSC-domain-containing protein</fullName>
    </submittedName>
</protein>
<gene>
    <name evidence="3" type="ORF">P280DRAFT_467404</name>
</gene>
<dbReference type="OrthoDB" id="2019572at2759"/>
<accession>A0A6A6S6Z6</accession>
<dbReference type="PANTHER" id="PTHR45964">
    <property type="entry name" value="WSCD FAMILY MEMBER CG9164"/>
    <property type="match status" value="1"/>
</dbReference>
<organism evidence="3 4">
    <name type="scientific">Massarina eburnea CBS 473.64</name>
    <dbReference type="NCBI Taxonomy" id="1395130"/>
    <lineage>
        <taxon>Eukaryota</taxon>
        <taxon>Fungi</taxon>
        <taxon>Dikarya</taxon>
        <taxon>Ascomycota</taxon>
        <taxon>Pezizomycotina</taxon>
        <taxon>Dothideomycetes</taxon>
        <taxon>Pleosporomycetidae</taxon>
        <taxon>Pleosporales</taxon>
        <taxon>Massarineae</taxon>
        <taxon>Massarinaceae</taxon>
        <taxon>Massarina</taxon>
    </lineage>
</organism>
<evidence type="ECO:0000313" key="4">
    <source>
        <dbReference type="Proteomes" id="UP000799753"/>
    </source>
</evidence>
<sequence>MDQIQYNVIQWIHQNDPSRSTRQPKQHSIPTTLTTSMYSIRSGCKALLLVSFAPFSLTQDLVPVASPQAGWKYAGCYSDNVQTRALTLGFDSDSMTNTQCVQFCAGKGDFYAGTEYAKECYCGKSLQHGGALAQDGCDMACAGNATEPCGGPNRLTLYNTTVLWSPMVNPGVNGYRYFGCYT</sequence>
<evidence type="ECO:0000256" key="1">
    <source>
        <dbReference type="ARBA" id="ARBA00022737"/>
    </source>
</evidence>
<keyword evidence="4" id="KW-1185">Reference proteome</keyword>
<name>A0A6A6S6Z6_9PLEO</name>